<name>A0A0L0G7B8_9EUKA</name>
<keyword evidence="3" id="KW-1185">Reference proteome</keyword>
<feature type="signal peptide" evidence="1">
    <location>
        <begin position="1"/>
        <end position="23"/>
    </location>
</feature>
<protein>
    <submittedName>
        <fullName evidence="2">Uncharacterized protein</fullName>
    </submittedName>
</protein>
<feature type="chain" id="PRO_5005539145" evidence="1">
    <location>
        <begin position="24"/>
        <end position="235"/>
    </location>
</feature>
<evidence type="ECO:0000313" key="3">
    <source>
        <dbReference type="Proteomes" id="UP000054560"/>
    </source>
</evidence>
<dbReference type="RefSeq" id="XP_014158839.1">
    <property type="nucleotide sequence ID" value="XM_014303364.1"/>
</dbReference>
<sequence length="235" mass="25314">MRISKTSLAYGLALSLSSVCGRAVELGCIELEYSLYIGGETCGPHDLWLKFAVEPTGSCVPVPSTEVIQEGFYARVNADGSNEGFDTELHQSEDCSGEAFMIIPYDYRAGDCARVDSEIGMIHVESSCTQLATGYDGNGNLDEKIEEGAADIVLATDPKIKCCACPEEEEDENEPLEPLFTHMNRRQETNNEVALNAEENGANNGGVSAGEDVSETPVKLNKDGLEVPDCCVCRV</sequence>
<evidence type="ECO:0000256" key="1">
    <source>
        <dbReference type="SAM" id="SignalP"/>
    </source>
</evidence>
<gene>
    <name evidence="2" type="ORF">SARC_02859</name>
</gene>
<reference evidence="2 3" key="1">
    <citation type="submission" date="2011-02" db="EMBL/GenBank/DDBJ databases">
        <title>The Genome Sequence of Sphaeroforma arctica JP610.</title>
        <authorList>
            <consortium name="The Broad Institute Genome Sequencing Platform"/>
            <person name="Russ C."/>
            <person name="Cuomo C."/>
            <person name="Young S.K."/>
            <person name="Zeng Q."/>
            <person name="Gargeya S."/>
            <person name="Alvarado L."/>
            <person name="Berlin A."/>
            <person name="Chapman S.B."/>
            <person name="Chen Z."/>
            <person name="Freedman E."/>
            <person name="Gellesch M."/>
            <person name="Goldberg J."/>
            <person name="Griggs A."/>
            <person name="Gujja S."/>
            <person name="Heilman E."/>
            <person name="Heiman D."/>
            <person name="Howarth C."/>
            <person name="Mehta T."/>
            <person name="Neiman D."/>
            <person name="Pearson M."/>
            <person name="Roberts A."/>
            <person name="Saif S."/>
            <person name="Shea T."/>
            <person name="Shenoy N."/>
            <person name="Sisk P."/>
            <person name="Stolte C."/>
            <person name="Sykes S."/>
            <person name="White J."/>
            <person name="Yandava C."/>
            <person name="Burger G."/>
            <person name="Gray M.W."/>
            <person name="Holland P.W.H."/>
            <person name="King N."/>
            <person name="Lang F.B.F."/>
            <person name="Roger A.J."/>
            <person name="Ruiz-Trillo I."/>
            <person name="Haas B."/>
            <person name="Nusbaum C."/>
            <person name="Birren B."/>
        </authorList>
    </citation>
    <scope>NUCLEOTIDE SEQUENCE [LARGE SCALE GENOMIC DNA]</scope>
    <source>
        <strain evidence="2 3">JP610</strain>
    </source>
</reference>
<proteinExistence type="predicted"/>
<organism evidence="2 3">
    <name type="scientific">Sphaeroforma arctica JP610</name>
    <dbReference type="NCBI Taxonomy" id="667725"/>
    <lineage>
        <taxon>Eukaryota</taxon>
        <taxon>Ichthyosporea</taxon>
        <taxon>Ichthyophonida</taxon>
        <taxon>Sphaeroforma</taxon>
    </lineage>
</organism>
<dbReference type="EMBL" id="KQ241730">
    <property type="protein sequence ID" value="KNC84937.1"/>
    <property type="molecule type" value="Genomic_DNA"/>
</dbReference>
<dbReference type="AlphaFoldDB" id="A0A0L0G7B8"/>
<dbReference type="GeneID" id="25903363"/>
<keyword evidence="1" id="KW-0732">Signal</keyword>
<accession>A0A0L0G7B8</accession>
<dbReference type="Proteomes" id="UP000054560">
    <property type="component" value="Unassembled WGS sequence"/>
</dbReference>
<evidence type="ECO:0000313" key="2">
    <source>
        <dbReference type="EMBL" id="KNC84937.1"/>
    </source>
</evidence>